<dbReference type="PANTHER" id="PTHR48111">
    <property type="entry name" value="REGULATOR OF RPOS"/>
    <property type="match status" value="1"/>
</dbReference>
<evidence type="ECO:0000259" key="10">
    <source>
        <dbReference type="PROSITE" id="PS50110"/>
    </source>
</evidence>
<dbReference type="SMART" id="SM00448">
    <property type="entry name" value="REC"/>
    <property type="match status" value="1"/>
</dbReference>
<keyword evidence="13" id="KW-1185">Reference proteome</keyword>
<keyword evidence="7" id="KW-0804">Transcription</keyword>
<dbReference type="AlphaFoldDB" id="A0A1C3EGN6"/>
<keyword evidence="3 8" id="KW-0597">Phosphoprotein</keyword>
<evidence type="ECO:0000313" key="13">
    <source>
        <dbReference type="Proteomes" id="UP000094936"/>
    </source>
</evidence>
<evidence type="ECO:0000259" key="11">
    <source>
        <dbReference type="PROSITE" id="PS51755"/>
    </source>
</evidence>
<feature type="domain" description="Response regulatory" evidence="10">
    <location>
        <begin position="3"/>
        <end position="115"/>
    </location>
</feature>
<dbReference type="GO" id="GO:0000156">
    <property type="term" value="F:phosphorelay response regulator activity"/>
    <property type="evidence" value="ECO:0007669"/>
    <property type="project" value="TreeGrafter"/>
</dbReference>
<dbReference type="PROSITE" id="PS50110">
    <property type="entry name" value="RESPONSE_REGULATORY"/>
    <property type="match status" value="1"/>
</dbReference>
<dbReference type="InterPro" id="IPR039420">
    <property type="entry name" value="WalR-like"/>
</dbReference>
<evidence type="ECO:0000256" key="2">
    <source>
        <dbReference type="ARBA" id="ARBA00022490"/>
    </source>
</evidence>
<protein>
    <submittedName>
        <fullName evidence="12">DNA-binding response regulator</fullName>
    </submittedName>
</protein>
<dbReference type="STRING" id="1080227.A8L45_13070"/>
<dbReference type="GO" id="GO:0005829">
    <property type="term" value="C:cytosol"/>
    <property type="evidence" value="ECO:0007669"/>
    <property type="project" value="TreeGrafter"/>
</dbReference>
<organism evidence="12 13">
    <name type="scientific">Veronia pacifica</name>
    <dbReference type="NCBI Taxonomy" id="1080227"/>
    <lineage>
        <taxon>Bacteria</taxon>
        <taxon>Pseudomonadati</taxon>
        <taxon>Pseudomonadota</taxon>
        <taxon>Gammaproteobacteria</taxon>
        <taxon>Vibrionales</taxon>
        <taxon>Vibrionaceae</taxon>
        <taxon>Veronia</taxon>
    </lineage>
</organism>
<evidence type="ECO:0000313" key="12">
    <source>
        <dbReference type="EMBL" id="ODA32395.1"/>
    </source>
</evidence>
<dbReference type="Pfam" id="PF00072">
    <property type="entry name" value="Response_reg"/>
    <property type="match status" value="1"/>
</dbReference>
<comment type="subcellular location">
    <subcellularLocation>
        <location evidence="1">Cytoplasm</location>
    </subcellularLocation>
</comment>
<dbReference type="PROSITE" id="PS51755">
    <property type="entry name" value="OMPR_PHOB"/>
    <property type="match status" value="1"/>
</dbReference>
<dbReference type="RefSeq" id="WP_068902971.1">
    <property type="nucleotide sequence ID" value="NZ_JBHUIF010000006.1"/>
</dbReference>
<evidence type="ECO:0000256" key="8">
    <source>
        <dbReference type="PROSITE-ProRule" id="PRU00169"/>
    </source>
</evidence>
<dbReference type="Gene3D" id="6.10.250.690">
    <property type="match status" value="1"/>
</dbReference>
<name>A0A1C3EGN6_9GAMM</name>
<dbReference type="InterPro" id="IPR001867">
    <property type="entry name" value="OmpR/PhoB-type_DNA-bd"/>
</dbReference>
<dbReference type="SMART" id="SM00862">
    <property type="entry name" value="Trans_reg_C"/>
    <property type="match status" value="1"/>
</dbReference>
<dbReference type="InterPro" id="IPR011006">
    <property type="entry name" value="CheY-like_superfamily"/>
</dbReference>
<feature type="DNA-binding region" description="OmpR/PhoB-type" evidence="9">
    <location>
        <begin position="132"/>
        <end position="231"/>
    </location>
</feature>
<dbReference type="GO" id="GO:0032993">
    <property type="term" value="C:protein-DNA complex"/>
    <property type="evidence" value="ECO:0007669"/>
    <property type="project" value="TreeGrafter"/>
</dbReference>
<keyword evidence="5" id="KW-0805">Transcription regulation</keyword>
<dbReference type="Gene3D" id="3.40.50.2300">
    <property type="match status" value="1"/>
</dbReference>
<dbReference type="EMBL" id="LYBM01000023">
    <property type="protein sequence ID" value="ODA32395.1"/>
    <property type="molecule type" value="Genomic_DNA"/>
</dbReference>
<dbReference type="CDD" id="cd00383">
    <property type="entry name" value="trans_reg_C"/>
    <property type="match status" value="1"/>
</dbReference>
<feature type="domain" description="OmpR/PhoB-type" evidence="11">
    <location>
        <begin position="132"/>
        <end position="231"/>
    </location>
</feature>
<dbReference type="PANTHER" id="PTHR48111:SF39">
    <property type="entry name" value="TRANSCRIPTIONAL REGULATORY PROTEIN CPXR"/>
    <property type="match status" value="1"/>
</dbReference>
<proteinExistence type="predicted"/>
<accession>A0A1C3EGN6</accession>
<dbReference type="GO" id="GO:0006355">
    <property type="term" value="P:regulation of DNA-templated transcription"/>
    <property type="evidence" value="ECO:0007669"/>
    <property type="project" value="InterPro"/>
</dbReference>
<evidence type="ECO:0000256" key="6">
    <source>
        <dbReference type="ARBA" id="ARBA00023125"/>
    </source>
</evidence>
<evidence type="ECO:0000256" key="7">
    <source>
        <dbReference type="ARBA" id="ARBA00023163"/>
    </source>
</evidence>
<dbReference type="OrthoDB" id="9802426at2"/>
<evidence type="ECO:0000256" key="1">
    <source>
        <dbReference type="ARBA" id="ARBA00004496"/>
    </source>
</evidence>
<dbReference type="InterPro" id="IPR001789">
    <property type="entry name" value="Sig_transdc_resp-reg_receiver"/>
</dbReference>
<reference evidence="12 13" key="1">
    <citation type="submission" date="2016-05" db="EMBL/GenBank/DDBJ databases">
        <title>Genomic Taxonomy of the Vibrionaceae.</title>
        <authorList>
            <person name="Gomez-Gil B."/>
            <person name="Enciso-Ibarra J."/>
        </authorList>
    </citation>
    <scope>NUCLEOTIDE SEQUENCE [LARGE SCALE GENOMIC DNA]</scope>
    <source>
        <strain evidence="12 13">CAIM 1920</strain>
    </source>
</reference>
<sequence>MPNLLLIDDDTELTSLLSELLELEGFTVLTASNGLEGLERINDEIDLVLLDVMMPVLNGMETLRRLREQRETPVLMLTAKGEEIDRVMGLEMGADDYLPKPFSDRELLARIRAILRRTSKGNENQDESNAEQDVMHYQDLVIYPRRLEVYCNDNLVPLTGTETEMLICMVRNAGQVVPKTRLSEEVLGKRLAPFDRAIDMHISNIRKKLPNLSGGRARIKTLRGKGYLLVEE</sequence>
<comment type="caution">
    <text evidence="12">The sequence shown here is derived from an EMBL/GenBank/DDBJ whole genome shotgun (WGS) entry which is preliminary data.</text>
</comment>
<keyword evidence="2" id="KW-0963">Cytoplasm</keyword>
<dbReference type="InterPro" id="IPR036388">
    <property type="entry name" value="WH-like_DNA-bd_sf"/>
</dbReference>
<keyword evidence="6 9" id="KW-0238">DNA-binding</keyword>
<evidence type="ECO:0000256" key="4">
    <source>
        <dbReference type="ARBA" id="ARBA00023012"/>
    </source>
</evidence>
<evidence type="ECO:0000256" key="9">
    <source>
        <dbReference type="PROSITE-ProRule" id="PRU01091"/>
    </source>
</evidence>
<dbReference type="Pfam" id="PF00486">
    <property type="entry name" value="Trans_reg_C"/>
    <property type="match status" value="1"/>
</dbReference>
<dbReference type="GO" id="GO:0000976">
    <property type="term" value="F:transcription cis-regulatory region binding"/>
    <property type="evidence" value="ECO:0007669"/>
    <property type="project" value="TreeGrafter"/>
</dbReference>
<evidence type="ECO:0000256" key="3">
    <source>
        <dbReference type="ARBA" id="ARBA00022553"/>
    </source>
</evidence>
<dbReference type="SUPFAM" id="SSF52172">
    <property type="entry name" value="CheY-like"/>
    <property type="match status" value="1"/>
</dbReference>
<feature type="modified residue" description="4-aspartylphosphate" evidence="8">
    <location>
        <position position="51"/>
    </location>
</feature>
<gene>
    <name evidence="12" type="ORF">A8L45_13070</name>
</gene>
<dbReference type="Proteomes" id="UP000094936">
    <property type="component" value="Unassembled WGS sequence"/>
</dbReference>
<evidence type="ECO:0000256" key="5">
    <source>
        <dbReference type="ARBA" id="ARBA00023015"/>
    </source>
</evidence>
<keyword evidence="4" id="KW-0902">Two-component regulatory system</keyword>
<dbReference type="Gene3D" id="1.10.10.10">
    <property type="entry name" value="Winged helix-like DNA-binding domain superfamily/Winged helix DNA-binding domain"/>
    <property type="match status" value="1"/>
</dbReference>